<comment type="caution">
    <text evidence="2">The sequence shown here is derived from an EMBL/GenBank/DDBJ whole genome shotgun (WGS) entry which is preliminary data.</text>
</comment>
<sequence>MKYLSGLLLLLALHSAQALERWQQDAYLVESFHQVALKREYQDKGQDHFNRWRQPVRIRLVNEVGDKPLQADVVKIQAAHLSHITGHSVTLVQDPAKANLTLVMTRRSQVTRWAKQLMGQSPSIQAALADGLCIANYVTDQEGAIRRASIIIPVDASRDQGRFLDCVAEELTQVMGLPNDSDAVFPSIFNDRSTDSFLTGLDYLLLKMAYHPALTPGMTQAEVDAALPAVLRSLKAQGDILQANRRVQEHSLKRWAGL</sequence>
<evidence type="ECO:0000313" key="2">
    <source>
        <dbReference type="EMBL" id="EOD54136.1"/>
    </source>
</evidence>
<dbReference type="RefSeq" id="WP_005906258.1">
    <property type="nucleotide sequence ID" value="NZ_AQGQ01000131.1"/>
</dbReference>
<keyword evidence="3" id="KW-1185">Reference proteome</keyword>
<dbReference type="Pfam" id="PF11150">
    <property type="entry name" value="DUF2927"/>
    <property type="match status" value="1"/>
</dbReference>
<name>R1H0I5_9GAMM</name>
<evidence type="ECO:0000256" key="1">
    <source>
        <dbReference type="SAM" id="SignalP"/>
    </source>
</evidence>
<organism evidence="2 3">
    <name type="scientific">Aeromonas molluscorum 848</name>
    <dbReference type="NCBI Taxonomy" id="1268236"/>
    <lineage>
        <taxon>Bacteria</taxon>
        <taxon>Pseudomonadati</taxon>
        <taxon>Pseudomonadota</taxon>
        <taxon>Gammaproteobacteria</taxon>
        <taxon>Aeromonadales</taxon>
        <taxon>Aeromonadaceae</taxon>
        <taxon>Aeromonas</taxon>
    </lineage>
</organism>
<proteinExistence type="predicted"/>
<gene>
    <name evidence="2" type="ORF">G113_15938</name>
</gene>
<dbReference type="PATRIC" id="fig|1268236.3.peg.3123"/>
<evidence type="ECO:0008006" key="4">
    <source>
        <dbReference type="Google" id="ProtNLM"/>
    </source>
</evidence>
<keyword evidence="1" id="KW-0732">Signal</keyword>
<dbReference type="Proteomes" id="UP000013526">
    <property type="component" value="Unassembled WGS sequence"/>
</dbReference>
<dbReference type="AlphaFoldDB" id="R1H0I5"/>
<dbReference type="EMBL" id="AQGQ01000131">
    <property type="protein sequence ID" value="EOD54136.1"/>
    <property type="molecule type" value="Genomic_DNA"/>
</dbReference>
<feature type="chain" id="PRO_5004361200" description="DUF2927 domain-containing protein" evidence="1">
    <location>
        <begin position="19"/>
        <end position="258"/>
    </location>
</feature>
<evidence type="ECO:0000313" key="3">
    <source>
        <dbReference type="Proteomes" id="UP000013526"/>
    </source>
</evidence>
<feature type="signal peptide" evidence="1">
    <location>
        <begin position="1"/>
        <end position="18"/>
    </location>
</feature>
<accession>R1H0I5</accession>
<protein>
    <recommendedName>
        <fullName evidence="4">DUF2927 domain-containing protein</fullName>
    </recommendedName>
</protein>
<dbReference type="InterPro" id="IPR021323">
    <property type="entry name" value="DUF2927"/>
</dbReference>
<reference evidence="2 3" key="1">
    <citation type="journal article" date="2013" name="Genome Announc.">
        <title>Draft Genome Sequence of Aeromonas molluscorum Strain 848TT, Isolated from Bivalve Molluscs.</title>
        <authorList>
            <person name="Spataro N."/>
            <person name="Farfan M."/>
            <person name="Albarral V."/>
            <person name="Sanglas A."/>
            <person name="Loren J.G."/>
            <person name="Fuste M.C."/>
            <person name="Bosch E."/>
        </authorList>
    </citation>
    <scope>NUCLEOTIDE SEQUENCE [LARGE SCALE GENOMIC DNA]</scope>
    <source>
        <strain evidence="2 3">848</strain>
    </source>
</reference>